<accession>A0ABP0NIB9</accession>
<reference evidence="1 2" key="1">
    <citation type="submission" date="2024-02" db="EMBL/GenBank/DDBJ databases">
        <authorList>
            <person name="Chen Y."/>
            <person name="Shah S."/>
            <person name="Dougan E. K."/>
            <person name="Thang M."/>
            <person name="Chan C."/>
        </authorList>
    </citation>
    <scope>NUCLEOTIDE SEQUENCE [LARGE SCALE GENOMIC DNA]</scope>
</reference>
<evidence type="ECO:0000313" key="2">
    <source>
        <dbReference type="Proteomes" id="UP001642484"/>
    </source>
</evidence>
<dbReference type="Proteomes" id="UP001642484">
    <property type="component" value="Unassembled WGS sequence"/>
</dbReference>
<dbReference type="EMBL" id="CAXAMN010021806">
    <property type="protein sequence ID" value="CAK9063520.1"/>
    <property type="molecule type" value="Genomic_DNA"/>
</dbReference>
<comment type="caution">
    <text evidence="1">The sequence shown here is derived from an EMBL/GenBank/DDBJ whole genome shotgun (WGS) entry which is preliminary data.</text>
</comment>
<organism evidence="1 2">
    <name type="scientific">Durusdinium trenchii</name>
    <dbReference type="NCBI Taxonomy" id="1381693"/>
    <lineage>
        <taxon>Eukaryota</taxon>
        <taxon>Sar</taxon>
        <taxon>Alveolata</taxon>
        <taxon>Dinophyceae</taxon>
        <taxon>Suessiales</taxon>
        <taxon>Symbiodiniaceae</taxon>
        <taxon>Durusdinium</taxon>
    </lineage>
</organism>
<evidence type="ECO:0000313" key="1">
    <source>
        <dbReference type="EMBL" id="CAK9063520.1"/>
    </source>
</evidence>
<name>A0ABP0NIB9_9DINO</name>
<gene>
    <name evidence="1" type="ORF">CCMP2556_LOCUS31216</name>
</gene>
<keyword evidence="2" id="KW-1185">Reference proteome</keyword>
<protein>
    <submittedName>
        <fullName evidence="1">Uncharacterized protein</fullName>
    </submittedName>
</protein>
<sequence length="282" mass="32524">MSTRSKGGSKWRMISQMCQFRMRIRRKHKDMRLKEGGSLEREWVDEEAGDMEEDDLVEKQVEAHALNWYVAMLGSTLSVQVPHLPVFWDRFAPPVVDFWEGLAEEAWQIFSNPANFGHKWQNIRCMREEPARLVSNGKLLGGHFPCQTSRGPKLYELGGAMDAELAHGAAHFANEAVNPKAPVLKRQLLSRYLERFAFFFQAELFVRRCFEALLAEQRPELVGAAEAMKELFEEYRSVKHLPEESLVEHCYKDDMYLELDLSATSCFMYWLGVIVSPGEEEA</sequence>
<proteinExistence type="predicted"/>